<proteinExistence type="inferred from homology"/>
<protein>
    <submittedName>
        <fullName evidence="7">Acyl-CoA synthetase</fullName>
    </submittedName>
</protein>
<dbReference type="SUPFAM" id="SSF56801">
    <property type="entry name" value="Acetyl-CoA synthetase-like"/>
    <property type="match status" value="1"/>
</dbReference>
<dbReference type="GO" id="GO:0005886">
    <property type="term" value="C:plasma membrane"/>
    <property type="evidence" value="ECO:0007669"/>
    <property type="project" value="TreeGrafter"/>
</dbReference>
<dbReference type="Gene3D" id="3.30.300.30">
    <property type="match status" value="1"/>
</dbReference>
<evidence type="ECO:0000256" key="2">
    <source>
        <dbReference type="ARBA" id="ARBA00022598"/>
    </source>
</evidence>
<gene>
    <name evidence="7" type="ORF">A7U43_17250</name>
</gene>
<dbReference type="InterPro" id="IPR025110">
    <property type="entry name" value="AMP-bd_C"/>
</dbReference>
<evidence type="ECO:0000259" key="6">
    <source>
        <dbReference type="Pfam" id="PF23024"/>
    </source>
</evidence>
<keyword evidence="8" id="KW-1185">Reference proteome</keyword>
<accession>A0A172UP42</accession>
<dbReference type="GO" id="GO:0006633">
    <property type="term" value="P:fatty acid biosynthetic process"/>
    <property type="evidence" value="ECO:0007669"/>
    <property type="project" value="TreeGrafter"/>
</dbReference>
<dbReference type="PANTHER" id="PTHR22754:SF32">
    <property type="entry name" value="DISCO-INTERACTING PROTEIN 2"/>
    <property type="match status" value="1"/>
</dbReference>
<evidence type="ECO:0000256" key="3">
    <source>
        <dbReference type="ARBA" id="ARBA00022832"/>
    </source>
</evidence>
<reference evidence="7 8" key="1">
    <citation type="submission" date="2016-05" db="EMBL/GenBank/DDBJ databases">
        <title>Complete genome sequence of a phthalic acid esters degrading Mycobacterium sp. YC-RL4.</title>
        <authorList>
            <person name="Ren L."/>
            <person name="Fan S."/>
            <person name="Ruth N."/>
            <person name="Jia Y."/>
            <person name="Wang J."/>
            <person name="Qiao C."/>
        </authorList>
    </citation>
    <scope>NUCLEOTIDE SEQUENCE [LARGE SCALE GENOMIC DNA]</scope>
    <source>
        <strain evidence="7 8">YC-RL4</strain>
    </source>
</reference>
<dbReference type="OrthoDB" id="3671040at2"/>
<dbReference type="EMBL" id="CP015596">
    <property type="protein sequence ID" value="ANE80813.1"/>
    <property type="molecule type" value="Genomic_DNA"/>
</dbReference>
<keyword evidence="3" id="KW-0276">Fatty acid metabolism</keyword>
<evidence type="ECO:0000256" key="1">
    <source>
        <dbReference type="ARBA" id="ARBA00006432"/>
    </source>
</evidence>
<feature type="domain" description="AMP-dependent synthetase/ligase" evidence="5">
    <location>
        <begin position="11"/>
        <end position="419"/>
    </location>
</feature>
<dbReference type="RefSeq" id="WP_067997705.1">
    <property type="nucleotide sequence ID" value="NZ_CP015596.1"/>
</dbReference>
<keyword evidence="2" id="KW-0436">Ligase</keyword>
<dbReference type="STRING" id="1682113.A7U43_17250"/>
<dbReference type="PANTHER" id="PTHR22754">
    <property type="entry name" value="DISCO-INTERACTING PROTEIN 2 DIP2 -RELATED"/>
    <property type="match status" value="1"/>
</dbReference>
<dbReference type="NCBIfam" id="NF004509">
    <property type="entry name" value="PRK05850.1"/>
    <property type="match status" value="1"/>
</dbReference>
<dbReference type="InterPro" id="IPR045851">
    <property type="entry name" value="AMP-bd_C_sf"/>
</dbReference>
<dbReference type="CDD" id="cd05931">
    <property type="entry name" value="FAAL"/>
    <property type="match status" value="1"/>
</dbReference>
<dbReference type="InterPro" id="IPR042099">
    <property type="entry name" value="ANL_N_sf"/>
</dbReference>
<evidence type="ECO:0000313" key="7">
    <source>
        <dbReference type="EMBL" id="ANE80813.1"/>
    </source>
</evidence>
<name>A0A172UP42_9MYCO</name>
<dbReference type="AlphaFoldDB" id="A0A172UP42"/>
<dbReference type="KEGG" id="madi:A7U43_17250"/>
<feature type="domain" description="AMP-binding enzyme C-terminal" evidence="6">
    <location>
        <begin position="467"/>
        <end position="578"/>
    </location>
</feature>
<dbReference type="Gene3D" id="3.40.50.12780">
    <property type="entry name" value="N-terminal domain of ligase-like"/>
    <property type="match status" value="1"/>
</dbReference>
<dbReference type="InterPro" id="IPR000873">
    <property type="entry name" value="AMP-dep_synth/lig_dom"/>
</dbReference>
<dbReference type="Pfam" id="PF00501">
    <property type="entry name" value="AMP-binding"/>
    <property type="match status" value="1"/>
</dbReference>
<dbReference type="Proteomes" id="UP000077143">
    <property type="component" value="Chromosome"/>
</dbReference>
<keyword evidence="4" id="KW-0443">Lipid metabolism</keyword>
<dbReference type="FunFam" id="3.30.300.30:FF:000016">
    <property type="entry name" value="Fatty-acid-CoA ligase FadD26"/>
    <property type="match status" value="1"/>
</dbReference>
<dbReference type="GO" id="GO:0070566">
    <property type="term" value="F:adenylyltransferase activity"/>
    <property type="evidence" value="ECO:0007669"/>
    <property type="project" value="TreeGrafter"/>
</dbReference>
<sequence>MSDTSLIGVLRERASLQPEDIAYTFMDYDHDWDGVSTTLSWAQLYRRVRSLAFEMRQIGQIGDRAVILAPQGLEYVIGFLASLEAGIIAVPLSVPMVGQHDERVSAVIKDSAPSLILTTSAVAATVAEYAKAESADGEGAAAAATVIEVDTLDLDARRKSLSSREEKPATAYLQYTSGSTRTPAGVMVTNRNLTSNFEQMMCAFFPHFGKVPPSGAHVVSWLPFYHDMGLLLGIVAPVLGGWSTVFTTPLSFLARPARWIQLMGSFPRVVTGGPNFAFELAAGRTTDEDLDGIDLGDVIAVYSGAERVHETTLKRFSQRFAKFNFDEGVIRPSYGLAEATLFVGTGVPGPPSVVAFDPEKLSAGVAERTTDGSGTKLVGYGHPEDPVVRIVDAETRREVPAGGIGEIWSYGENNCLGYWEKPEQTEHTFGGRIENPSEGTPEGPWLRTGDLGFLSDGELFIIGRIKDLLIVRGSNHYPDDIEATIQEITGGRVAAIAVEGDRSEQLVAIIEVKKRGETEEAVLENLLTIKRDVASAVSQTHGIAAADLVLVPRGAIPITTSGKIRRQSCVQKYNNHEFSRLDDKVPTA</sequence>
<dbReference type="FunFam" id="3.40.50.12780:FF:000013">
    <property type="entry name" value="Long-chain-fatty-acid--AMP ligase FadD32"/>
    <property type="match status" value="1"/>
</dbReference>
<comment type="similarity">
    <text evidence="1">Belongs to the ATP-dependent AMP-binding enzyme family.</text>
</comment>
<dbReference type="InterPro" id="IPR040097">
    <property type="entry name" value="FAAL/FAAC"/>
</dbReference>
<evidence type="ECO:0000259" key="5">
    <source>
        <dbReference type="Pfam" id="PF00501"/>
    </source>
</evidence>
<organism evidence="7 8">
    <name type="scientific">Mycobacterium adipatum</name>
    <dbReference type="NCBI Taxonomy" id="1682113"/>
    <lineage>
        <taxon>Bacteria</taxon>
        <taxon>Bacillati</taxon>
        <taxon>Actinomycetota</taxon>
        <taxon>Actinomycetes</taxon>
        <taxon>Mycobacteriales</taxon>
        <taxon>Mycobacteriaceae</taxon>
        <taxon>Mycobacterium</taxon>
    </lineage>
</organism>
<dbReference type="GO" id="GO:0071766">
    <property type="term" value="P:Actinobacterium-type cell wall biogenesis"/>
    <property type="evidence" value="ECO:0007669"/>
    <property type="project" value="UniProtKB-ARBA"/>
</dbReference>
<evidence type="ECO:0000313" key="8">
    <source>
        <dbReference type="Proteomes" id="UP000077143"/>
    </source>
</evidence>
<dbReference type="GO" id="GO:0016874">
    <property type="term" value="F:ligase activity"/>
    <property type="evidence" value="ECO:0007669"/>
    <property type="project" value="UniProtKB-KW"/>
</dbReference>
<evidence type="ECO:0000256" key="4">
    <source>
        <dbReference type="ARBA" id="ARBA00023098"/>
    </source>
</evidence>
<dbReference type="Pfam" id="PF23024">
    <property type="entry name" value="AMP-dom_DIP2-like"/>
    <property type="match status" value="1"/>
</dbReference>